<sequence length="333" mass="39329">MILYSMIKIYSLSYWLYFYINMMYFILLIIMMFISVAFFTLFERKLLSYIHKRKGPNKALFLGLMQPFADAMKLLTKEFMYSNKTIYSVFIISPMTMLLITMSLWLLFPSNLNVMSINNSMLLILCYLSMSVYPIMLSGWSSNSSYALMGALRGLAQTISYEVSLAAIIISPMMLCETMNFYYFKDFQTFLNFGLWYWPSMIMIYISSLAEVNRTPFDFIEGESELVSGFNIEYYSLGFTLIFLSEYSMIIWMSGFISMMFFPSITFIFMTLCISYSMIWVRASFPRMRYDKLMFLCWKIILPCSITLLSFSLMIKYLILMNMYSMNIFMFIC</sequence>
<dbReference type="AlphaFoldDB" id="A0A1P8VH92"/>
<evidence type="ECO:0000256" key="3">
    <source>
        <dbReference type="ARBA" id="ARBA00010535"/>
    </source>
</evidence>
<evidence type="ECO:0000256" key="14">
    <source>
        <dbReference type="SAM" id="Phobius"/>
    </source>
</evidence>
<comment type="similarity">
    <text evidence="3 12">Belongs to the complex I subunit 1 family.</text>
</comment>
<dbReference type="PANTHER" id="PTHR11432:SF3">
    <property type="entry name" value="NADH-UBIQUINONE OXIDOREDUCTASE CHAIN 1"/>
    <property type="match status" value="1"/>
</dbReference>
<evidence type="ECO:0000256" key="2">
    <source>
        <dbReference type="ARBA" id="ARBA00004448"/>
    </source>
</evidence>
<feature type="transmembrane region" description="Helical" evidence="14">
    <location>
        <begin position="161"/>
        <end position="183"/>
    </location>
</feature>
<dbReference type="HAMAP" id="MF_01350">
    <property type="entry name" value="NDH1_NuoH"/>
    <property type="match status" value="1"/>
</dbReference>
<geneLocation type="mitochondrion" evidence="15"/>
<name>A0A1P8VH92_9HYME</name>
<dbReference type="EC" id="7.1.1.2" evidence="13"/>
<keyword evidence="12" id="KW-0520">NAD</keyword>
<dbReference type="PANTHER" id="PTHR11432">
    <property type="entry name" value="NADH DEHYDROGENASE SUBUNIT 1"/>
    <property type="match status" value="1"/>
</dbReference>
<feature type="transmembrane region" description="Helical" evidence="14">
    <location>
        <begin position="260"/>
        <end position="281"/>
    </location>
</feature>
<dbReference type="GO" id="GO:0003954">
    <property type="term" value="F:NADH dehydrogenase activity"/>
    <property type="evidence" value="ECO:0007669"/>
    <property type="project" value="TreeGrafter"/>
</dbReference>
<feature type="transmembrane region" description="Helical" evidence="14">
    <location>
        <begin position="293"/>
        <end position="319"/>
    </location>
</feature>
<dbReference type="Pfam" id="PF00146">
    <property type="entry name" value="NADHdh"/>
    <property type="match status" value="1"/>
</dbReference>
<dbReference type="InterPro" id="IPR001694">
    <property type="entry name" value="NADH_UbQ_OxRdtase_su1/FPO"/>
</dbReference>
<dbReference type="PROSITE" id="PS00667">
    <property type="entry name" value="COMPLEX1_ND1_1"/>
    <property type="match status" value="1"/>
</dbReference>
<gene>
    <name evidence="15" type="primary">nad1</name>
</gene>
<dbReference type="PROSITE" id="PS00668">
    <property type="entry name" value="COMPLEX1_ND1_2"/>
    <property type="match status" value="1"/>
</dbReference>
<protein>
    <recommendedName>
        <fullName evidence="4 13">NADH-ubiquinone oxidoreductase chain 1</fullName>
        <ecNumber evidence="13">7.1.1.2</ecNumber>
    </recommendedName>
</protein>
<keyword evidence="8 14" id="KW-1133">Transmembrane helix</keyword>
<feature type="transmembrane region" description="Helical" evidence="14">
    <location>
        <begin position="234"/>
        <end position="254"/>
    </location>
</feature>
<evidence type="ECO:0000256" key="7">
    <source>
        <dbReference type="ARBA" id="ARBA00022792"/>
    </source>
</evidence>
<feature type="transmembrane region" description="Helical" evidence="14">
    <location>
        <begin position="120"/>
        <end position="140"/>
    </location>
</feature>
<evidence type="ECO:0000256" key="5">
    <source>
        <dbReference type="ARBA" id="ARBA00022448"/>
    </source>
</evidence>
<evidence type="ECO:0000256" key="9">
    <source>
        <dbReference type="ARBA" id="ARBA00023075"/>
    </source>
</evidence>
<evidence type="ECO:0000256" key="13">
    <source>
        <dbReference type="RuleBase" id="RU000473"/>
    </source>
</evidence>
<feature type="transmembrane region" description="Helical" evidence="14">
    <location>
        <begin position="16"/>
        <end position="42"/>
    </location>
</feature>
<evidence type="ECO:0000256" key="1">
    <source>
        <dbReference type="ARBA" id="ARBA00003257"/>
    </source>
</evidence>
<organism evidence="15">
    <name type="scientific">Agenioideus sp. SJW-2017</name>
    <dbReference type="NCBI Taxonomy" id="1940100"/>
    <lineage>
        <taxon>Eukaryota</taxon>
        <taxon>Metazoa</taxon>
        <taxon>Ecdysozoa</taxon>
        <taxon>Arthropoda</taxon>
        <taxon>Hexapoda</taxon>
        <taxon>Insecta</taxon>
        <taxon>Pterygota</taxon>
        <taxon>Neoptera</taxon>
        <taxon>Endopterygota</taxon>
        <taxon>Hymenoptera</taxon>
        <taxon>Apocrita</taxon>
        <taxon>Aculeata</taxon>
        <taxon>Pompiloidea</taxon>
        <taxon>Pompilidae</taxon>
        <taxon>Pompilinae</taxon>
        <taxon>Agenioideus</taxon>
    </lineage>
</organism>
<keyword evidence="11 14" id="KW-0472">Membrane</keyword>
<dbReference type="GO" id="GO:0008137">
    <property type="term" value="F:NADH dehydrogenase (ubiquinone) activity"/>
    <property type="evidence" value="ECO:0007669"/>
    <property type="project" value="UniProtKB-EC"/>
</dbReference>
<comment type="function">
    <text evidence="1">Core subunit of the mitochondrial membrane respiratory chain NADH dehydrogenase (Complex I) that is believed to belong to the minimal assembly required for catalysis. Complex I functions in the transfer of electrons from NADH to the respiratory chain. The immediate electron acceptor for the enzyme is believed to be ubiquinone.</text>
</comment>
<keyword evidence="9 13" id="KW-0830">Ubiquinone</keyword>
<evidence type="ECO:0000256" key="10">
    <source>
        <dbReference type="ARBA" id="ARBA00023128"/>
    </source>
</evidence>
<reference evidence="15" key="1">
    <citation type="journal article" date="2016" name="Int. J. Mol. Sci.">
        <title>Next-Generation Sequencing of Two Mitochondrial Genomes from Family Pompilidae (Hymenoptera: Vespoidea) Reveal Novel Patterns of Gene Arrangement.</title>
        <authorList>
            <person name="Chen P.Y."/>
            <person name="Zheng B.Y."/>
            <person name="Liu J.X."/>
            <person name="Wei S.J."/>
        </authorList>
    </citation>
    <scope>NUCLEOTIDE SEQUENCE</scope>
</reference>
<proteinExistence type="inferred from homology"/>
<comment type="subcellular location">
    <subcellularLocation>
        <location evidence="2 12">Mitochondrion inner membrane</location>
        <topology evidence="2 12">Multi-pass membrane protein</topology>
    </subcellularLocation>
</comment>
<accession>A0A1P8VH92</accession>
<dbReference type="GO" id="GO:0005743">
    <property type="term" value="C:mitochondrial inner membrane"/>
    <property type="evidence" value="ECO:0007669"/>
    <property type="project" value="UniProtKB-SubCell"/>
</dbReference>
<dbReference type="InterPro" id="IPR018086">
    <property type="entry name" value="NADH_UbQ_OxRdtase_su1_CS"/>
</dbReference>
<keyword evidence="7" id="KW-0999">Mitochondrion inner membrane</keyword>
<dbReference type="GO" id="GO:0009060">
    <property type="term" value="P:aerobic respiration"/>
    <property type="evidence" value="ECO:0007669"/>
    <property type="project" value="TreeGrafter"/>
</dbReference>
<dbReference type="EMBL" id="KX584356">
    <property type="protein sequence ID" value="APZ75598.1"/>
    <property type="molecule type" value="Genomic_DNA"/>
</dbReference>
<evidence type="ECO:0000256" key="6">
    <source>
        <dbReference type="ARBA" id="ARBA00022692"/>
    </source>
</evidence>
<evidence type="ECO:0000256" key="12">
    <source>
        <dbReference type="RuleBase" id="RU000471"/>
    </source>
</evidence>
<evidence type="ECO:0000256" key="8">
    <source>
        <dbReference type="ARBA" id="ARBA00022989"/>
    </source>
</evidence>
<keyword evidence="5" id="KW-0813">Transport</keyword>
<keyword evidence="6 12" id="KW-0812">Transmembrane</keyword>
<evidence type="ECO:0000256" key="11">
    <source>
        <dbReference type="ARBA" id="ARBA00023136"/>
    </source>
</evidence>
<comment type="catalytic activity">
    <reaction evidence="13">
        <text>a ubiquinone + NADH + 5 H(+)(in) = a ubiquinol + NAD(+) + 4 H(+)(out)</text>
        <dbReference type="Rhea" id="RHEA:29091"/>
        <dbReference type="Rhea" id="RHEA-COMP:9565"/>
        <dbReference type="Rhea" id="RHEA-COMP:9566"/>
        <dbReference type="ChEBI" id="CHEBI:15378"/>
        <dbReference type="ChEBI" id="CHEBI:16389"/>
        <dbReference type="ChEBI" id="CHEBI:17976"/>
        <dbReference type="ChEBI" id="CHEBI:57540"/>
        <dbReference type="ChEBI" id="CHEBI:57945"/>
        <dbReference type="EC" id="7.1.1.2"/>
    </reaction>
</comment>
<evidence type="ECO:0000256" key="4">
    <source>
        <dbReference type="ARBA" id="ARBA00021009"/>
    </source>
</evidence>
<evidence type="ECO:0000313" key="15">
    <source>
        <dbReference type="EMBL" id="APZ75598.1"/>
    </source>
</evidence>
<feature type="transmembrane region" description="Helical" evidence="14">
    <location>
        <begin position="195"/>
        <end position="213"/>
    </location>
</feature>
<keyword evidence="10 13" id="KW-0496">Mitochondrion</keyword>
<feature type="transmembrane region" description="Helical" evidence="14">
    <location>
        <begin position="86"/>
        <end position="108"/>
    </location>
</feature>